<organism evidence="2 3">
    <name type="scientific">Methanooceanicella nereidis</name>
    <dbReference type="NCBI Taxonomy" id="2052831"/>
    <lineage>
        <taxon>Archaea</taxon>
        <taxon>Methanobacteriati</taxon>
        <taxon>Methanobacteriota</taxon>
        <taxon>Stenosarchaea group</taxon>
        <taxon>Methanomicrobia</taxon>
        <taxon>Methanocellales</taxon>
        <taxon>Methanocellaceae</taxon>
        <taxon>Methanooceanicella</taxon>
    </lineage>
</organism>
<keyword evidence="3" id="KW-1185">Reference proteome</keyword>
<comment type="caution">
    <text evidence="2">The sequence shown here is derived from an EMBL/GenBank/DDBJ whole genome shotgun (WGS) entry which is preliminary data.</text>
</comment>
<dbReference type="EMBL" id="PGCK01000013">
    <property type="protein sequence ID" value="MCD1296070.1"/>
    <property type="molecule type" value="Genomic_DNA"/>
</dbReference>
<dbReference type="Proteomes" id="UP001320159">
    <property type="component" value="Unassembled WGS sequence"/>
</dbReference>
<reference evidence="2 3" key="1">
    <citation type="submission" date="2017-11" db="EMBL/GenBank/DDBJ databases">
        <title>Isolation and Characterization of Family Methanocellaceae Species from Potential Methane Hydrate Area Offshore Southwestern Taiwan.</title>
        <authorList>
            <person name="Zhang W.-L."/>
            <person name="Chen W.-C."/>
            <person name="Lai M.-C."/>
            <person name="Chen S.-C."/>
        </authorList>
    </citation>
    <scope>NUCLEOTIDE SEQUENCE [LARGE SCALE GENOMIC DNA]</scope>
    <source>
        <strain evidence="2 3">CWC-04</strain>
    </source>
</reference>
<sequence>MYVNRRKDAESERVRRKYLLTLSARNGFVADVLLMAAIMLMINIAGSGIKASDLLNILFSIGFATLVLSYYYYKKKLV</sequence>
<name>A0AAP2W5Y0_9EURY</name>
<dbReference type="AlphaFoldDB" id="A0AAP2W5Y0"/>
<evidence type="ECO:0000313" key="2">
    <source>
        <dbReference type="EMBL" id="MCD1296070.1"/>
    </source>
</evidence>
<evidence type="ECO:0000313" key="3">
    <source>
        <dbReference type="Proteomes" id="UP001320159"/>
    </source>
</evidence>
<accession>A0AAP2W5Y0</accession>
<keyword evidence="1" id="KW-0812">Transmembrane</keyword>
<feature type="transmembrane region" description="Helical" evidence="1">
    <location>
        <begin position="20"/>
        <end position="42"/>
    </location>
</feature>
<proteinExistence type="predicted"/>
<keyword evidence="1" id="KW-1133">Transmembrane helix</keyword>
<feature type="transmembrane region" description="Helical" evidence="1">
    <location>
        <begin position="54"/>
        <end position="73"/>
    </location>
</feature>
<keyword evidence="1" id="KW-0472">Membrane</keyword>
<protein>
    <submittedName>
        <fullName evidence="2">Uncharacterized protein</fullName>
    </submittedName>
</protein>
<evidence type="ECO:0000256" key="1">
    <source>
        <dbReference type="SAM" id="Phobius"/>
    </source>
</evidence>
<gene>
    <name evidence="2" type="ORF">CUJ83_13790</name>
</gene>
<dbReference type="RefSeq" id="WP_230742935.1">
    <property type="nucleotide sequence ID" value="NZ_PGCK01000013.1"/>
</dbReference>